<evidence type="ECO:0000259" key="1">
    <source>
        <dbReference type="PROSITE" id="PS50837"/>
    </source>
</evidence>
<feature type="domain" description="NACHT" evidence="1">
    <location>
        <begin position="126"/>
        <end position="249"/>
    </location>
</feature>
<dbReference type="Pfam" id="PF22727">
    <property type="entry name" value="NCH2"/>
    <property type="match status" value="1"/>
</dbReference>
<dbReference type="Proteomes" id="UP001050975">
    <property type="component" value="Unassembled WGS sequence"/>
</dbReference>
<accession>A0AAV3XP47</accession>
<sequence>MSFEAIALNAAKSLAAIIMATLWEKGSKCLGNFSKNLDKKTQQTIFTASQQYIENYKERHGILKVLGMREPVELESVYTAVQFLDKWDIRRFESLENLEKAYRENRSFQPKNCPTQDGLQVANDKQFLMVIGCPGAGKSTFLRKMGLEALKGKQGGFAQECIPAFIELKQFTSSDINLEKAITEEFRICGFPFPEEFTAELLAKGKLLVLLDGLDEVPAKVVNDAIAEIQDFVDKYDQNRFITSCRTAAYRHNFRRFTDVAMSEFDSQQIKHFISNWFQSEIDKQVGTAQKCWELLQKPENYAAKELAHTPLLLTLLCLVYDHSQNFPTNRSVLYRKALRILLEEWAAEKRILRDEIYQGLRTELEEILLAEIAYNGFEVDRLFFTQQEIVSQIKTFLAENLNAPKHLDGEAILKAIAVQQGILVERAESVFSFSHLTLQEYLTAQYITDHYQIPQLVNEHLTDKRWQEVFLLVAGLMRGGADELLLMMEKETQKYINTPKLQALLNWTHQATDGSEGKFKSAAKRTAALFLALARDRALELASTLSPNLARVLEITRILDLARALNPNLARTINLTRTPTRPSTPTRAFSRALTLAIAEELEAVKIFTSVNFTVLIARLEALKVQAPDFNQSYKVHQGFSNRVSLTWLNALKLNPELVCLSEREFQSLEDYLYINLLLVRCKQAAMRVSPKTWEAIEGRMLLVEGD</sequence>
<dbReference type="Pfam" id="PF05729">
    <property type="entry name" value="NACHT"/>
    <property type="match status" value="1"/>
</dbReference>
<protein>
    <submittedName>
        <fullName evidence="2">Signal transduction protein</fullName>
    </submittedName>
</protein>
<dbReference type="PANTHER" id="PTHR46844:SF1">
    <property type="entry name" value="SLR5058 PROTEIN"/>
    <property type="match status" value="1"/>
</dbReference>
<comment type="caution">
    <text evidence="2">The sequence shown here is derived from an EMBL/GenBank/DDBJ whole genome shotgun (WGS) entry which is preliminary data.</text>
</comment>
<dbReference type="InterPro" id="IPR054501">
    <property type="entry name" value="NCH2"/>
</dbReference>
<gene>
    <name evidence="2" type="ORF">MiSe_89440</name>
</gene>
<dbReference type="AlphaFoldDB" id="A0AAV3XP47"/>
<dbReference type="EMBL" id="BLAY01000294">
    <property type="protein sequence ID" value="GET44118.1"/>
    <property type="molecule type" value="Genomic_DNA"/>
</dbReference>
<dbReference type="PROSITE" id="PS50837">
    <property type="entry name" value="NACHT"/>
    <property type="match status" value="1"/>
</dbReference>
<keyword evidence="3" id="KW-1185">Reference proteome</keyword>
<dbReference type="InterPro" id="IPR007111">
    <property type="entry name" value="NACHT_NTPase"/>
</dbReference>
<reference evidence="2" key="1">
    <citation type="submission" date="2019-10" db="EMBL/GenBank/DDBJ databases">
        <title>Draft genome sequece of Microseira wollei NIES-4236.</title>
        <authorList>
            <person name="Yamaguchi H."/>
            <person name="Suzuki S."/>
            <person name="Kawachi M."/>
        </authorList>
    </citation>
    <scope>NUCLEOTIDE SEQUENCE</scope>
    <source>
        <strain evidence="2">NIES-4236</strain>
    </source>
</reference>
<dbReference type="Gene3D" id="3.40.50.300">
    <property type="entry name" value="P-loop containing nucleotide triphosphate hydrolases"/>
    <property type="match status" value="1"/>
</dbReference>
<dbReference type="PANTHER" id="PTHR46844">
    <property type="entry name" value="SLR5058 PROTEIN"/>
    <property type="match status" value="1"/>
</dbReference>
<organism evidence="2 3">
    <name type="scientific">Microseira wollei NIES-4236</name>
    <dbReference type="NCBI Taxonomy" id="2530354"/>
    <lineage>
        <taxon>Bacteria</taxon>
        <taxon>Bacillati</taxon>
        <taxon>Cyanobacteriota</taxon>
        <taxon>Cyanophyceae</taxon>
        <taxon>Oscillatoriophycideae</taxon>
        <taxon>Aerosakkonematales</taxon>
        <taxon>Aerosakkonemataceae</taxon>
        <taxon>Microseira</taxon>
    </lineage>
</organism>
<evidence type="ECO:0000313" key="2">
    <source>
        <dbReference type="EMBL" id="GET44118.1"/>
    </source>
</evidence>
<name>A0AAV3XP47_9CYAN</name>
<dbReference type="InterPro" id="IPR027417">
    <property type="entry name" value="P-loop_NTPase"/>
</dbReference>
<proteinExistence type="predicted"/>
<dbReference type="SUPFAM" id="SSF52540">
    <property type="entry name" value="P-loop containing nucleoside triphosphate hydrolases"/>
    <property type="match status" value="1"/>
</dbReference>
<evidence type="ECO:0000313" key="3">
    <source>
        <dbReference type="Proteomes" id="UP001050975"/>
    </source>
</evidence>